<feature type="region of interest" description="Disordered" evidence="2">
    <location>
        <begin position="270"/>
        <end position="318"/>
    </location>
</feature>
<dbReference type="SMART" id="SM00343">
    <property type="entry name" value="ZnF_C2HC"/>
    <property type="match status" value="1"/>
</dbReference>
<dbReference type="Proteomes" id="UP001153709">
    <property type="component" value="Chromosome 6"/>
</dbReference>
<proteinExistence type="predicted"/>
<feature type="region of interest" description="Disordered" evidence="2">
    <location>
        <begin position="206"/>
        <end position="234"/>
    </location>
</feature>
<keyword evidence="1" id="KW-0863">Zinc-finger</keyword>
<sequence>MVTGGTVIAWLENYLQDRKQKVRFRDQLLSEMDSNTGIPQGRDQAILFNTLENCTINDYLEGLSQHTEPKNIIFASRISNGRICIYLSSKNLVDKFIAETKKIIVNGNILEARRLITPSVRLILSNECPSIPSNLIMDELIKLDNFVLPESFIIELEQTSYRIFIAQNENCFKCKLTGHHAANCPNISPSNHSHNDSAIQTEMRQNSSINHTQQDNLQNTPAISNTTPSTLTTSSQTTLQTVAIPNLSINQTQQCSLQNTSIHLTTSPVNTTIATPTSSESSSNTQKHKSTLPETKNFEKPKLQLKKKTKTDDKNLGNDIPNLQTLLEPVREYIQREKQLLSFDQVVDLFENIQGSKDIISVTKLYSEDSHALIKFLSELHPYYIDRRMKTKSTKLIRKLGKYICLLSAVKTPLSEEDSDSSINNSSKE</sequence>
<dbReference type="AlphaFoldDB" id="A0A9N9T300"/>
<dbReference type="EMBL" id="OU898281">
    <property type="protein sequence ID" value="CAG9835877.1"/>
    <property type="molecule type" value="Genomic_DNA"/>
</dbReference>
<protein>
    <recommendedName>
        <fullName evidence="3">CCHC-type domain-containing protein</fullName>
    </recommendedName>
</protein>
<evidence type="ECO:0000256" key="1">
    <source>
        <dbReference type="PROSITE-ProRule" id="PRU00047"/>
    </source>
</evidence>
<dbReference type="SUPFAM" id="SSF57756">
    <property type="entry name" value="Retrovirus zinc finger-like domains"/>
    <property type="match status" value="1"/>
</dbReference>
<keyword evidence="1" id="KW-0862">Zinc</keyword>
<reference evidence="4" key="1">
    <citation type="submission" date="2022-01" db="EMBL/GenBank/DDBJ databases">
        <authorList>
            <person name="King R."/>
        </authorList>
    </citation>
    <scope>NUCLEOTIDE SEQUENCE</scope>
</reference>
<accession>A0A9N9T300</accession>
<dbReference type="PROSITE" id="PS50158">
    <property type="entry name" value="ZF_CCHC"/>
    <property type="match status" value="1"/>
</dbReference>
<organism evidence="4 5">
    <name type="scientific">Diabrotica balteata</name>
    <name type="common">Banded cucumber beetle</name>
    <dbReference type="NCBI Taxonomy" id="107213"/>
    <lineage>
        <taxon>Eukaryota</taxon>
        <taxon>Metazoa</taxon>
        <taxon>Ecdysozoa</taxon>
        <taxon>Arthropoda</taxon>
        <taxon>Hexapoda</taxon>
        <taxon>Insecta</taxon>
        <taxon>Pterygota</taxon>
        <taxon>Neoptera</taxon>
        <taxon>Endopterygota</taxon>
        <taxon>Coleoptera</taxon>
        <taxon>Polyphaga</taxon>
        <taxon>Cucujiformia</taxon>
        <taxon>Chrysomeloidea</taxon>
        <taxon>Chrysomelidae</taxon>
        <taxon>Galerucinae</taxon>
        <taxon>Diabroticina</taxon>
        <taxon>Diabroticites</taxon>
        <taxon>Diabrotica</taxon>
    </lineage>
</organism>
<dbReference type="GO" id="GO:0003676">
    <property type="term" value="F:nucleic acid binding"/>
    <property type="evidence" value="ECO:0007669"/>
    <property type="project" value="InterPro"/>
</dbReference>
<feature type="compositionally biased region" description="Polar residues" evidence="2">
    <location>
        <begin position="270"/>
        <end position="285"/>
    </location>
</feature>
<dbReference type="OrthoDB" id="6751268at2759"/>
<name>A0A9N9T300_DIABA</name>
<keyword evidence="5" id="KW-1185">Reference proteome</keyword>
<evidence type="ECO:0000313" key="5">
    <source>
        <dbReference type="Proteomes" id="UP001153709"/>
    </source>
</evidence>
<evidence type="ECO:0000256" key="2">
    <source>
        <dbReference type="SAM" id="MobiDB-lite"/>
    </source>
</evidence>
<dbReference type="GO" id="GO:0008270">
    <property type="term" value="F:zinc ion binding"/>
    <property type="evidence" value="ECO:0007669"/>
    <property type="project" value="UniProtKB-KW"/>
</dbReference>
<evidence type="ECO:0000313" key="4">
    <source>
        <dbReference type="EMBL" id="CAG9835877.1"/>
    </source>
</evidence>
<feature type="compositionally biased region" description="Polar residues" evidence="2">
    <location>
        <begin position="206"/>
        <end position="225"/>
    </location>
</feature>
<evidence type="ECO:0000259" key="3">
    <source>
        <dbReference type="PROSITE" id="PS50158"/>
    </source>
</evidence>
<keyword evidence="1" id="KW-0479">Metal-binding</keyword>
<gene>
    <name evidence="4" type="ORF">DIABBA_LOCUS9033</name>
</gene>
<dbReference type="InterPro" id="IPR001878">
    <property type="entry name" value="Znf_CCHC"/>
</dbReference>
<dbReference type="InterPro" id="IPR036875">
    <property type="entry name" value="Znf_CCHC_sf"/>
</dbReference>
<feature type="domain" description="CCHC-type" evidence="3">
    <location>
        <begin position="171"/>
        <end position="186"/>
    </location>
</feature>